<feature type="domain" description="Inosine/uridine-preferring nucleoside hydrolase" evidence="4">
    <location>
        <begin position="4"/>
        <end position="304"/>
    </location>
</feature>
<sequence>MRSVLIDTDPGIDDAVAIMFARRAGLDIKALTAVSGNLQADRAAANALRVLRLLDAESIPVARGTQTPLVRPYPRDPFSHGDDGLGNTGLAASSTPLDPRFAPDVIADVVNAAPGEITVLALGPLTNLALALMRDPSLATRIAHVYLIGGAFGRNRYAYTRATGDNPVSEWNVYVDPEAAQHVFQSGVPITALGLDVVTHPDLDLRAEDRERLATSDRPEAAFLLDIADYVRDMGFDSYCGLIDSMAVAACLDPSVLTTQKLHVTVETAGTATLGQTVVDEREHFRWDHLPLLNVAVSADHNKILTMLVDALTAEPGGAS</sequence>
<gene>
    <name evidence="5" type="primary">rihA</name>
    <name evidence="5" type="ORF">GCM10022224_036810</name>
</gene>
<dbReference type="Proteomes" id="UP001500902">
    <property type="component" value="Unassembled WGS sequence"/>
</dbReference>
<evidence type="ECO:0000313" key="5">
    <source>
        <dbReference type="EMBL" id="GAA3669284.1"/>
    </source>
</evidence>
<dbReference type="InterPro" id="IPR036452">
    <property type="entry name" value="Ribo_hydro-like"/>
</dbReference>
<proteinExistence type="predicted"/>
<evidence type="ECO:0000256" key="1">
    <source>
        <dbReference type="ARBA" id="ARBA00022801"/>
    </source>
</evidence>
<dbReference type="Gene3D" id="3.90.245.10">
    <property type="entry name" value="Ribonucleoside hydrolase-like"/>
    <property type="match status" value="1"/>
</dbReference>
<name>A0ABP7BW08_9ACTN</name>
<dbReference type="PANTHER" id="PTHR12304:SF4">
    <property type="entry name" value="URIDINE NUCLEOSIDASE"/>
    <property type="match status" value="1"/>
</dbReference>
<feature type="region of interest" description="Disordered" evidence="3">
    <location>
        <begin position="70"/>
        <end position="92"/>
    </location>
</feature>
<keyword evidence="6" id="KW-1185">Reference proteome</keyword>
<evidence type="ECO:0000256" key="3">
    <source>
        <dbReference type="SAM" id="MobiDB-lite"/>
    </source>
</evidence>
<evidence type="ECO:0000256" key="2">
    <source>
        <dbReference type="ARBA" id="ARBA00023295"/>
    </source>
</evidence>
<dbReference type="EMBL" id="BAAAZP010000074">
    <property type="protein sequence ID" value="GAA3669284.1"/>
    <property type="molecule type" value="Genomic_DNA"/>
</dbReference>
<keyword evidence="1 5" id="KW-0378">Hydrolase</keyword>
<dbReference type="PANTHER" id="PTHR12304">
    <property type="entry name" value="INOSINE-URIDINE PREFERRING NUCLEOSIDE HYDROLASE"/>
    <property type="match status" value="1"/>
</dbReference>
<evidence type="ECO:0000259" key="4">
    <source>
        <dbReference type="Pfam" id="PF01156"/>
    </source>
</evidence>
<dbReference type="SUPFAM" id="SSF53590">
    <property type="entry name" value="Nucleoside hydrolase"/>
    <property type="match status" value="1"/>
</dbReference>
<protein>
    <submittedName>
        <fullName evidence="5">Pyrimidine-specific ribonucleoside hydrolase RihA</fullName>
    </submittedName>
</protein>
<evidence type="ECO:0000313" key="6">
    <source>
        <dbReference type="Proteomes" id="UP001500902"/>
    </source>
</evidence>
<reference evidence="6" key="1">
    <citation type="journal article" date="2019" name="Int. J. Syst. Evol. Microbiol.">
        <title>The Global Catalogue of Microorganisms (GCM) 10K type strain sequencing project: providing services to taxonomists for standard genome sequencing and annotation.</title>
        <authorList>
            <consortium name="The Broad Institute Genomics Platform"/>
            <consortium name="The Broad Institute Genome Sequencing Center for Infectious Disease"/>
            <person name="Wu L."/>
            <person name="Ma J."/>
        </authorList>
    </citation>
    <scope>NUCLEOTIDE SEQUENCE [LARGE SCALE GENOMIC DNA]</scope>
    <source>
        <strain evidence="6">JCM 16904</strain>
    </source>
</reference>
<dbReference type="InterPro" id="IPR023186">
    <property type="entry name" value="IUNH"/>
</dbReference>
<dbReference type="RefSeq" id="WP_344878790.1">
    <property type="nucleotide sequence ID" value="NZ_BAAAZP010000074.1"/>
</dbReference>
<accession>A0ABP7BW08</accession>
<feature type="compositionally biased region" description="Basic and acidic residues" evidence="3">
    <location>
        <begin position="73"/>
        <end position="83"/>
    </location>
</feature>
<comment type="caution">
    <text evidence="5">The sequence shown here is derived from an EMBL/GenBank/DDBJ whole genome shotgun (WGS) entry which is preliminary data.</text>
</comment>
<dbReference type="PROSITE" id="PS01247">
    <property type="entry name" value="IUNH"/>
    <property type="match status" value="1"/>
</dbReference>
<dbReference type="InterPro" id="IPR015910">
    <property type="entry name" value="I/U_nuclsd_hydro_CS"/>
</dbReference>
<keyword evidence="2" id="KW-0326">Glycosidase</keyword>
<dbReference type="InterPro" id="IPR001910">
    <property type="entry name" value="Inosine/uridine_hydrolase_dom"/>
</dbReference>
<dbReference type="GO" id="GO:0016787">
    <property type="term" value="F:hydrolase activity"/>
    <property type="evidence" value="ECO:0007669"/>
    <property type="project" value="UniProtKB-KW"/>
</dbReference>
<dbReference type="Pfam" id="PF01156">
    <property type="entry name" value="IU_nuc_hydro"/>
    <property type="match status" value="1"/>
</dbReference>
<organism evidence="5 6">
    <name type="scientific">Nonomuraea antimicrobica</name>
    <dbReference type="NCBI Taxonomy" id="561173"/>
    <lineage>
        <taxon>Bacteria</taxon>
        <taxon>Bacillati</taxon>
        <taxon>Actinomycetota</taxon>
        <taxon>Actinomycetes</taxon>
        <taxon>Streptosporangiales</taxon>
        <taxon>Streptosporangiaceae</taxon>
        <taxon>Nonomuraea</taxon>
    </lineage>
</organism>